<protein>
    <recommendedName>
        <fullName evidence="1">YgjP-like metallopeptidase domain-containing protein</fullName>
    </recommendedName>
</protein>
<keyword evidence="3" id="KW-1185">Reference proteome</keyword>
<dbReference type="Gene3D" id="3.30.2010.10">
    <property type="entry name" value="Metalloproteases ('zincins'), catalytic domain"/>
    <property type="match status" value="1"/>
</dbReference>
<dbReference type="STRING" id="1640674.SAMN05216323_105710"/>
<evidence type="ECO:0000313" key="3">
    <source>
        <dbReference type="Proteomes" id="UP000199452"/>
    </source>
</evidence>
<gene>
    <name evidence="2" type="ORF">SAMN05216323_105710</name>
</gene>
<dbReference type="PANTHER" id="PTHR30399:SF1">
    <property type="entry name" value="UTP PYROPHOSPHATASE"/>
    <property type="match status" value="1"/>
</dbReference>
<dbReference type="CDD" id="cd07344">
    <property type="entry name" value="M48_yhfN_like"/>
    <property type="match status" value="1"/>
</dbReference>
<accession>A0A1G6Q1Z8</accession>
<proteinExistence type="predicted"/>
<reference evidence="2 3" key="1">
    <citation type="submission" date="2016-09" db="EMBL/GenBank/DDBJ databases">
        <authorList>
            <person name="Capua I."/>
            <person name="De Benedictis P."/>
            <person name="Joannis T."/>
            <person name="Lombin L.H."/>
            <person name="Cattoli G."/>
        </authorList>
    </citation>
    <scope>NUCLEOTIDE SEQUENCE [LARGE SCALE GENOMIC DNA]</scope>
    <source>
        <strain evidence="2 3">A7P-90m</strain>
    </source>
</reference>
<sequence>MDIVALSGSFLLNLRADFFHQPFFVDKVFDHPELGPVIIRKRTGLRRLSIRIDIKKRVILTIPYAVATAEGLAFLERKSDWVKKSIITITHKIEKKTIFSPETEFFTKSHRLVLIPESRTRMAVSIDADSLTIRYPESIDILHSEFQDFVRTAVEKTLTLEAKTIIPPLALAISKETNLPFKNISIKKVKSRWGSCSAQNNLNFSIYLMLLPDHLIQYVIIHELCHIKQKNHGPKFWALLDKLTDGKAKLLAKEMKNHSTRYF</sequence>
<dbReference type="InterPro" id="IPR002725">
    <property type="entry name" value="YgjP-like_metallopeptidase"/>
</dbReference>
<feature type="domain" description="YgjP-like metallopeptidase" evidence="1">
    <location>
        <begin position="46"/>
        <end position="256"/>
    </location>
</feature>
<dbReference type="PANTHER" id="PTHR30399">
    <property type="entry name" value="UNCHARACTERIZED PROTEIN YGJP"/>
    <property type="match status" value="1"/>
</dbReference>
<dbReference type="InterPro" id="IPR053136">
    <property type="entry name" value="UTP_pyrophosphatase-like"/>
</dbReference>
<dbReference type="AlphaFoldDB" id="A0A1G6Q1Z8"/>
<evidence type="ECO:0000313" key="2">
    <source>
        <dbReference type="EMBL" id="SDC86338.1"/>
    </source>
</evidence>
<dbReference type="Pfam" id="PF01863">
    <property type="entry name" value="YgjP-like"/>
    <property type="match status" value="1"/>
</dbReference>
<evidence type="ECO:0000259" key="1">
    <source>
        <dbReference type="Pfam" id="PF01863"/>
    </source>
</evidence>
<organism evidence="2 3">
    <name type="scientific">Williamwhitmania taraxaci</name>
    <dbReference type="NCBI Taxonomy" id="1640674"/>
    <lineage>
        <taxon>Bacteria</taxon>
        <taxon>Pseudomonadati</taxon>
        <taxon>Bacteroidota</taxon>
        <taxon>Bacteroidia</taxon>
        <taxon>Bacteroidales</taxon>
        <taxon>Williamwhitmaniaceae</taxon>
        <taxon>Williamwhitmania</taxon>
    </lineage>
</organism>
<dbReference type="Proteomes" id="UP000199452">
    <property type="component" value="Unassembled WGS sequence"/>
</dbReference>
<dbReference type="EMBL" id="FMYP01000057">
    <property type="protein sequence ID" value="SDC86338.1"/>
    <property type="molecule type" value="Genomic_DNA"/>
</dbReference>
<name>A0A1G6Q1Z8_9BACT</name>